<accession>A0A0M2NGR3</accession>
<sequence length="236" mass="26598">MGKITVEEIINNPRIRIMVEQANNCLETLGYTDHGPRHVGYVSRIAGEILEKLGFPQERIDLARIAGWTHDVGNMINRKMHSLTGASILFDELQRVGMELEDVCDICSAVGAHDEETGTPVSDISAALIIADKVDAYKKRVKRRDLDDIHDRVNLSIYETDVRVSQSKNQITFELKMKDYATPMEFLQIYLGRMKMCEKSAAFLKCTFKLVINGLVMNKISGGVETQINQLPDHES</sequence>
<gene>
    <name evidence="2" type="ORF">CHK_1136</name>
</gene>
<reference evidence="2 3" key="1">
    <citation type="submission" date="2015-04" db="EMBL/GenBank/DDBJ databases">
        <title>Draft genome sequence of bacteremic isolate Catabacter hongkongensis type strain HKU16T.</title>
        <authorList>
            <person name="Lau S.K."/>
            <person name="Teng J.L."/>
            <person name="Huang Y."/>
            <person name="Curreem S.O."/>
            <person name="Tsui S.K."/>
            <person name="Woo P.C."/>
        </authorList>
    </citation>
    <scope>NUCLEOTIDE SEQUENCE [LARGE SCALE GENOMIC DNA]</scope>
    <source>
        <strain evidence="2 3">HKU16</strain>
    </source>
</reference>
<dbReference type="InterPro" id="IPR006674">
    <property type="entry name" value="HD_domain"/>
</dbReference>
<dbReference type="EMBL" id="LAYJ01000078">
    <property type="protein sequence ID" value="KKI51348.1"/>
    <property type="molecule type" value="Genomic_DNA"/>
</dbReference>
<dbReference type="SUPFAM" id="SSF109604">
    <property type="entry name" value="HD-domain/PDEase-like"/>
    <property type="match status" value="1"/>
</dbReference>
<dbReference type="STRING" id="270498.CHK_1136"/>
<evidence type="ECO:0000259" key="1">
    <source>
        <dbReference type="Pfam" id="PF01966"/>
    </source>
</evidence>
<protein>
    <recommendedName>
        <fullName evidence="1">HD domain-containing protein</fullName>
    </recommendedName>
</protein>
<dbReference type="Pfam" id="PF01966">
    <property type="entry name" value="HD"/>
    <property type="match status" value="1"/>
</dbReference>
<proteinExistence type="predicted"/>
<dbReference type="OrthoDB" id="247014at2"/>
<dbReference type="Gene3D" id="1.10.3210.10">
    <property type="entry name" value="Hypothetical protein af1432"/>
    <property type="match status" value="1"/>
</dbReference>
<dbReference type="Proteomes" id="UP000034076">
    <property type="component" value="Unassembled WGS sequence"/>
</dbReference>
<dbReference type="RefSeq" id="WP_046443037.1">
    <property type="nucleotide sequence ID" value="NZ_LAYJ01000078.1"/>
</dbReference>
<name>A0A0M2NGR3_9FIRM</name>
<keyword evidence="3" id="KW-1185">Reference proteome</keyword>
<comment type="caution">
    <text evidence="2">The sequence shown here is derived from an EMBL/GenBank/DDBJ whole genome shotgun (WGS) entry which is preliminary data.</text>
</comment>
<dbReference type="AlphaFoldDB" id="A0A0M2NGR3"/>
<evidence type="ECO:0000313" key="2">
    <source>
        <dbReference type="EMBL" id="KKI51348.1"/>
    </source>
</evidence>
<dbReference type="CDD" id="cd00077">
    <property type="entry name" value="HDc"/>
    <property type="match status" value="1"/>
</dbReference>
<feature type="domain" description="HD" evidence="1">
    <location>
        <begin position="38"/>
        <end position="136"/>
    </location>
</feature>
<evidence type="ECO:0000313" key="3">
    <source>
        <dbReference type="Proteomes" id="UP000034076"/>
    </source>
</evidence>
<organism evidence="2 3">
    <name type="scientific">Christensenella hongkongensis</name>
    <dbReference type="NCBI Taxonomy" id="270498"/>
    <lineage>
        <taxon>Bacteria</taxon>
        <taxon>Bacillati</taxon>
        <taxon>Bacillota</taxon>
        <taxon>Clostridia</taxon>
        <taxon>Christensenellales</taxon>
        <taxon>Christensenellaceae</taxon>
        <taxon>Christensenella</taxon>
    </lineage>
</organism>
<dbReference type="InterPro" id="IPR003607">
    <property type="entry name" value="HD/PDEase_dom"/>
</dbReference>